<evidence type="ECO:0000313" key="2">
    <source>
        <dbReference type="EMBL" id="NOU97852.1"/>
    </source>
</evidence>
<dbReference type="SUPFAM" id="SSF51445">
    <property type="entry name" value="(Trans)glycosidases"/>
    <property type="match status" value="1"/>
</dbReference>
<evidence type="ECO:0000259" key="1">
    <source>
        <dbReference type="Pfam" id="PF01120"/>
    </source>
</evidence>
<dbReference type="Gene3D" id="3.20.20.80">
    <property type="entry name" value="Glycosidases"/>
    <property type="match status" value="1"/>
</dbReference>
<feature type="domain" description="Glycoside hydrolase family 29 N-terminal" evidence="1">
    <location>
        <begin position="11"/>
        <end position="50"/>
    </location>
</feature>
<organism evidence="2 3">
    <name type="scientific">Paenibacillus foliorum</name>
    <dbReference type="NCBI Taxonomy" id="2654974"/>
    <lineage>
        <taxon>Bacteria</taxon>
        <taxon>Bacillati</taxon>
        <taxon>Bacillota</taxon>
        <taxon>Bacilli</taxon>
        <taxon>Bacillales</taxon>
        <taxon>Paenibacillaceae</taxon>
        <taxon>Paenibacillus</taxon>
    </lineage>
</organism>
<dbReference type="InterPro" id="IPR017853">
    <property type="entry name" value="GH"/>
</dbReference>
<dbReference type="GO" id="GO:0004560">
    <property type="term" value="F:alpha-L-fucosidase activity"/>
    <property type="evidence" value="ECO:0007669"/>
    <property type="project" value="InterPro"/>
</dbReference>
<keyword evidence="3" id="KW-1185">Reference proteome</keyword>
<sequence length="68" mass="8086">MTSNNTIIQERTERTKWFLNDRYGIFIHWGLYAILARGEWVRSVERISVEDNSAFITPMHLTGSIRMR</sequence>
<reference evidence="2" key="1">
    <citation type="submission" date="2019-10" db="EMBL/GenBank/DDBJ databases">
        <title>Description of Paenibacillus glebae sp. nov.</title>
        <authorList>
            <person name="Carlier A."/>
            <person name="Qi S."/>
        </authorList>
    </citation>
    <scope>NUCLEOTIDE SEQUENCE</scope>
    <source>
        <strain evidence="2">LMG 31456</strain>
    </source>
</reference>
<dbReference type="GO" id="GO:0005975">
    <property type="term" value="P:carbohydrate metabolic process"/>
    <property type="evidence" value="ECO:0007669"/>
    <property type="project" value="InterPro"/>
</dbReference>
<gene>
    <name evidence="2" type="ORF">GC093_32170</name>
</gene>
<name>A0A972K680_9BACL</name>
<dbReference type="Proteomes" id="UP000641588">
    <property type="component" value="Unassembled WGS sequence"/>
</dbReference>
<dbReference type="InterPro" id="IPR057739">
    <property type="entry name" value="Glyco_hydro_29_N"/>
</dbReference>
<accession>A0A972K680</accession>
<proteinExistence type="predicted"/>
<evidence type="ECO:0000313" key="3">
    <source>
        <dbReference type="Proteomes" id="UP000641588"/>
    </source>
</evidence>
<protein>
    <recommendedName>
        <fullName evidence="1">Glycoside hydrolase family 29 N-terminal domain-containing protein</fullName>
    </recommendedName>
</protein>
<dbReference type="EMBL" id="WHOD01000123">
    <property type="protein sequence ID" value="NOU97852.1"/>
    <property type="molecule type" value="Genomic_DNA"/>
</dbReference>
<dbReference type="Pfam" id="PF01120">
    <property type="entry name" value="Alpha_L_fucos"/>
    <property type="match status" value="1"/>
</dbReference>
<comment type="caution">
    <text evidence="2">The sequence shown here is derived from an EMBL/GenBank/DDBJ whole genome shotgun (WGS) entry which is preliminary data.</text>
</comment>
<dbReference type="RefSeq" id="WP_171656109.1">
    <property type="nucleotide sequence ID" value="NZ_WHOD01000123.1"/>
</dbReference>
<dbReference type="AlphaFoldDB" id="A0A972K680"/>